<dbReference type="SUPFAM" id="SSF50370">
    <property type="entry name" value="Ricin B-like lectins"/>
    <property type="match status" value="1"/>
</dbReference>
<keyword evidence="2" id="KW-0812">Transmembrane</keyword>
<feature type="region of interest" description="Disordered" evidence="1">
    <location>
        <begin position="267"/>
        <end position="325"/>
    </location>
</feature>
<feature type="compositionally biased region" description="Gly residues" evidence="1">
    <location>
        <begin position="272"/>
        <end position="284"/>
    </location>
</feature>
<keyword evidence="2" id="KW-0472">Membrane</keyword>
<dbReference type="Proteomes" id="UP000610124">
    <property type="component" value="Unassembled WGS sequence"/>
</dbReference>
<dbReference type="SMART" id="SM00458">
    <property type="entry name" value="RICIN"/>
    <property type="match status" value="1"/>
</dbReference>
<evidence type="ECO:0000256" key="2">
    <source>
        <dbReference type="SAM" id="Phobius"/>
    </source>
</evidence>
<feature type="transmembrane region" description="Helical" evidence="2">
    <location>
        <begin position="102"/>
        <end position="122"/>
    </location>
</feature>
<keyword evidence="2" id="KW-1133">Transmembrane helix</keyword>
<dbReference type="AlphaFoldDB" id="A0A8H9HHY8"/>
<evidence type="ECO:0000313" key="4">
    <source>
        <dbReference type="EMBL" id="GGU67525.1"/>
    </source>
</evidence>
<feature type="compositionally biased region" description="Basic and acidic residues" evidence="1">
    <location>
        <begin position="58"/>
        <end position="70"/>
    </location>
</feature>
<feature type="region of interest" description="Disordered" evidence="1">
    <location>
        <begin position="58"/>
        <end position="92"/>
    </location>
</feature>
<sequence length="683" mass="73334">MYALPAGERGPVEAIGEPRAVTTENLRLFAATFSTSAATQCCPAKWFGQMRRLKESTDVSLERERRDVPRPPHAVSGVARVGGHGRGARPSHRARRLYQRRGFWAAVGLAVVGASVAVVNTASAGTVSVDTSPWYLLVNRSTGQVLDDYGYGAYDGAPVVQWSRTGAANQQWKFLDAGDGNYRLQNRYSGKVLDDYGWSKAEGSQVRQWRDLNGANQQFHLEKSSDGYVRLINTFNGKAVEVPLGSKTDGGQIAQYHDWNGANQQWQLVPAGGAGGTGNTGGSGSSATPPKPATPGGSAPTSQAPGGNHPTSAPPAAPAGGGNNSAKSFMGSNTVLIGGSMSDASANAAPFDVQYAYVHSQPAPSSDYYTAARCQDGWTGWWGCWNGSTTAPGTYVTWRDAKAAQETYQGKPRPQKFLWTWYSLRDLGDAAGQGDGPGEVQAINRADLLTRYLNDYRFFLQKIGTSHDMIDLEPDFWGYVRSLGDPHHVAAQVTAADPTDCGSQENSAAGLAQCLISMAHKYAPNTAVGMHLSCFDWQQNTPQCVKDYAQLGAQNADFLATDVSDRDAGWYAQPAHGGLDKFWTDQKAAAQLSFYKTMAESVGKPVVLWQIPVGNMAQNNTLNHYKDDKVDWFFAHMDQVANAHIAGLLFGAGQQEQTTAETDGGNLINKTIAYHNSGGAALK</sequence>
<dbReference type="Pfam" id="PF14200">
    <property type="entry name" value="RicinB_lectin_2"/>
    <property type="match status" value="2"/>
</dbReference>
<comment type="caution">
    <text evidence="4">The sequence shown here is derived from an EMBL/GenBank/DDBJ whole genome shotgun (WGS) entry which is preliminary data.</text>
</comment>
<name>A0A8H9HHY8_KITAU</name>
<dbReference type="Gene3D" id="2.80.10.50">
    <property type="match status" value="2"/>
</dbReference>
<dbReference type="InterPro" id="IPR035992">
    <property type="entry name" value="Ricin_B-like_lectins"/>
</dbReference>
<proteinExistence type="predicted"/>
<feature type="domain" description="Ricin B lectin" evidence="3">
    <location>
        <begin position="133"/>
        <end position="269"/>
    </location>
</feature>
<gene>
    <name evidence="4" type="ORF">GCM10010502_18400</name>
</gene>
<evidence type="ECO:0000259" key="3">
    <source>
        <dbReference type="SMART" id="SM00458"/>
    </source>
</evidence>
<dbReference type="EMBL" id="BMUB01000003">
    <property type="protein sequence ID" value="GGU67525.1"/>
    <property type="molecule type" value="Genomic_DNA"/>
</dbReference>
<dbReference type="PROSITE" id="PS50231">
    <property type="entry name" value="RICIN_B_LECTIN"/>
    <property type="match status" value="1"/>
</dbReference>
<reference evidence="4" key="2">
    <citation type="submission" date="2020-09" db="EMBL/GenBank/DDBJ databases">
        <authorList>
            <person name="Sun Q."/>
            <person name="Ohkuma M."/>
        </authorList>
    </citation>
    <scope>NUCLEOTIDE SEQUENCE</scope>
    <source>
        <strain evidence="4">JCM 4434</strain>
    </source>
</reference>
<accession>A0A8H9HHY8</accession>
<organism evidence="4 5">
    <name type="scientific">Kitasatospora aureofaciens</name>
    <name type="common">Streptomyces aureofaciens</name>
    <dbReference type="NCBI Taxonomy" id="1894"/>
    <lineage>
        <taxon>Bacteria</taxon>
        <taxon>Bacillati</taxon>
        <taxon>Actinomycetota</taxon>
        <taxon>Actinomycetes</taxon>
        <taxon>Kitasatosporales</taxon>
        <taxon>Streptomycetaceae</taxon>
        <taxon>Kitasatospora</taxon>
    </lineage>
</organism>
<feature type="compositionally biased region" description="Polar residues" evidence="1">
    <location>
        <begin position="302"/>
        <end position="311"/>
    </location>
</feature>
<reference evidence="4" key="1">
    <citation type="journal article" date="2014" name="Int. J. Syst. Evol. Microbiol.">
        <title>Complete genome sequence of Corynebacterium casei LMG S-19264T (=DSM 44701T), isolated from a smear-ripened cheese.</title>
        <authorList>
            <consortium name="US DOE Joint Genome Institute (JGI-PGF)"/>
            <person name="Walter F."/>
            <person name="Albersmeier A."/>
            <person name="Kalinowski J."/>
            <person name="Ruckert C."/>
        </authorList>
    </citation>
    <scope>NUCLEOTIDE SEQUENCE</scope>
    <source>
        <strain evidence="4">JCM 4434</strain>
    </source>
</reference>
<evidence type="ECO:0000256" key="1">
    <source>
        <dbReference type="SAM" id="MobiDB-lite"/>
    </source>
</evidence>
<dbReference type="InterPro" id="IPR000772">
    <property type="entry name" value="Ricin_B_lectin"/>
</dbReference>
<protein>
    <recommendedName>
        <fullName evidence="3">Ricin B lectin domain-containing protein</fullName>
    </recommendedName>
</protein>
<evidence type="ECO:0000313" key="5">
    <source>
        <dbReference type="Proteomes" id="UP000610124"/>
    </source>
</evidence>